<dbReference type="PANTHER" id="PTHR44846:SF1">
    <property type="entry name" value="MANNOSYL-D-GLYCERATE TRANSPORT_METABOLISM SYSTEM REPRESSOR MNGR-RELATED"/>
    <property type="match status" value="1"/>
</dbReference>
<keyword evidence="2" id="KW-0238">DNA-binding</keyword>
<dbReference type="RefSeq" id="WP_187974731.1">
    <property type="nucleotide sequence ID" value="NZ_CP046884.1"/>
</dbReference>
<dbReference type="AlphaFoldDB" id="A0A7H0SL51"/>
<dbReference type="EMBL" id="CP046884">
    <property type="protein sequence ID" value="QNQ89276.1"/>
    <property type="molecule type" value="Genomic_DNA"/>
</dbReference>
<sequence>MSDQQQYLIIASHLREAIQSGELQPGDKLPSEARLSQQFMSSRGTVRHALEKLRAEGLISSHQGRRSQVLLPALTQDFDSVVSFSQRCQEAGKTPGERIHSREMIDAGPRLAVQLQCSSSASVLALVRVRLMDNTPTMVERIYFPEEIASHLSDYQSSSGSMYQHLVERGVEISHAHSTVTATAADADEAQALGVAPNSPLFVVNQCVYTADGQPVWCSEQHYLPELASFSINNVKERPSPSFFTPGRA</sequence>
<dbReference type="InterPro" id="IPR011663">
    <property type="entry name" value="UTRA"/>
</dbReference>
<evidence type="ECO:0000259" key="4">
    <source>
        <dbReference type="PROSITE" id="PS50949"/>
    </source>
</evidence>
<dbReference type="CDD" id="cd07377">
    <property type="entry name" value="WHTH_GntR"/>
    <property type="match status" value="1"/>
</dbReference>
<reference evidence="5 6" key="1">
    <citation type="submission" date="2019-12" db="EMBL/GenBank/DDBJ databases">
        <title>Corynebacterium sp. nov., isolated from feces of the Anser Albifrons in China.</title>
        <authorList>
            <person name="Liu Q."/>
        </authorList>
    </citation>
    <scope>NUCLEOTIDE SEQUENCE [LARGE SCALE GENOMIC DNA]</scope>
    <source>
        <strain evidence="5 6">4H37-19</strain>
    </source>
</reference>
<dbReference type="InterPro" id="IPR036388">
    <property type="entry name" value="WH-like_DNA-bd_sf"/>
</dbReference>
<dbReference type="GO" id="GO:0003677">
    <property type="term" value="F:DNA binding"/>
    <property type="evidence" value="ECO:0007669"/>
    <property type="project" value="UniProtKB-KW"/>
</dbReference>
<keyword evidence="1" id="KW-0805">Transcription regulation</keyword>
<dbReference type="Proteomes" id="UP000516320">
    <property type="component" value="Chromosome"/>
</dbReference>
<dbReference type="Pfam" id="PF07702">
    <property type="entry name" value="UTRA"/>
    <property type="match status" value="1"/>
</dbReference>
<dbReference type="Gene3D" id="3.40.1410.10">
    <property type="entry name" value="Chorismate lyase-like"/>
    <property type="match status" value="1"/>
</dbReference>
<dbReference type="SMART" id="SM00866">
    <property type="entry name" value="UTRA"/>
    <property type="match status" value="1"/>
</dbReference>
<dbReference type="SUPFAM" id="SSF64288">
    <property type="entry name" value="Chorismate lyase-like"/>
    <property type="match status" value="1"/>
</dbReference>
<proteinExistence type="predicted"/>
<dbReference type="Gene3D" id="1.10.10.10">
    <property type="entry name" value="Winged helix-like DNA-binding domain superfamily/Winged helix DNA-binding domain"/>
    <property type="match status" value="1"/>
</dbReference>
<dbReference type="Pfam" id="PF00392">
    <property type="entry name" value="GntR"/>
    <property type="match status" value="1"/>
</dbReference>
<dbReference type="GO" id="GO:0003700">
    <property type="term" value="F:DNA-binding transcription factor activity"/>
    <property type="evidence" value="ECO:0007669"/>
    <property type="project" value="InterPro"/>
</dbReference>
<dbReference type="GO" id="GO:0045892">
    <property type="term" value="P:negative regulation of DNA-templated transcription"/>
    <property type="evidence" value="ECO:0007669"/>
    <property type="project" value="TreeGrafter"/>
</dbReference>
<keyword evidence="3" id="KW-0804">Transcription</keyword>
<feature type="domain" description="HTH gntR-type" evidence="4">
    <location>
        <begin position="4"/>
        <end position="72"/>
    </location>
</feature>
<organism evidence="5 6">
    <name type="scientific">Corynebacterium poyangense</name>
    <dbReference type="NCBI Taxonomy" id="2684405"/>
    <lineage>
        <taxon>Bacteria</taxon>
        <taxon>Bacillati</taxon>
        <taxon>Actinomycetota</taxon>
        <taxon>Actinomycetes</taxon>
        <taxon>Mycobacteriales</taxon>
        <taxon>Corynebacteriaceae</taxon>
        <taxon>Corynebacterium</taxon>
    </lineage>
</organism>
<dbReference type="PANTHER" id="PTHR44846">
    <property type="entry name" value="MANNOSYL-D-GLYCERATE TRANSPORT/METABOLISM SYSTEM REPRESSOR MNGR-RELATED"/>
    <property type="match status" value="1"/>
</dbReference>
<name>A0A7H0SL51_9CORY</name>
<dbReference type="PROSITE" id="PS50949">
    <property type="entry name" value="HTH_GNTR"/>
    <property type="match status" value="1"/>
</dbReference>
<dbReference type="SUPFAM" id="SSF46785">
    <property type="entry name" value="Winged helix' DNA-binding domain"/>
    <property type="match status" value="1"/>
</dbReference>
<dbReference type="InterPro" id="IPR036390">
    <property type="entry name" value="WH_DNA-bd_sf"/>
</dbReference>
<dbReference type="InterPro" id="IPR028978">
    <property type="entry name" value="Chorismate_lyase_/UTRA_dom_sf"/>
</dbReference>
<dbReference type="PRINTS" id="PR00035">
    <property type="entry name" value="HTHGNTR"/>
</dbReference>
<dbReference type="InterPro" id="IPR000524">
    <property type="entry name" value="Tscrpt_reg_HTH_GntR"/>
</dbReference>
<dbReference type="KEGG" id="cpoy:GP475_00485"/>
<accession>A0A7H0SL51</accession>
<evidence type="ECO:0000313" key="6">
    <source>
        <dbReference type="Proteomes" id="UP000516320"/>
    </source>
</evidence>
<protein>
    <submittedName>
        <fullName evidence="5">UTRA domain-containing protein</fullName>
    </submittedName>
</protein>
<dbReference type="InterPro" id="IPR050679">
    <property type="entry name" value="Bact_HTH_transcr_reg"/>
</dbReference>
<gene>
    <name evidence="5" type="ORF">GP475_00485</name>
</gene>
<evidence type="ECO:0000256" key="1">
    <source>
        <dbReference type="ARBA" id="ARBA00023015"/>
    </source>
</evidence>
<evidence type="ECO:0000256" key="3">
    <source>
        <dbReference type="ARBA" id="ARBA00023163"/>
    </source>
</evidence>
<keyword evidence="6" id="KW-1185">Reference proteome</keyword>
<evidence type="ECO:0000313" key="5">
    <source>
        <dbReference type="EMBL" id="QNQ89276.1"/>
    </source>
</evidence>
<dbReference type="SMART" id="SM00345">
    <property type="entry name" value="HTH_GNTR"/>
    <property type="match status" value="1"/>
</dbReference>
<evidence type="ECO:0000256" key="2">
    <source>
        <dbReference type="ARBA" id="ARBA00023125"/>
    </source>
</evidence>